<evidence type="ECO:0000313" key="3">
    <source>
        <dbReference type="EnsemblMetazoa" id="XP_038046616.1"/>
    </source>
</evidence>
<dbReference type="Proteomes" id="UP000887568">
    <property type="component" value="Unplaced"/>
</dbReference>
<feature type="region of interest" description="Disordered" evidence="1">
    <location>
        <begin position="976"/>
        <end position="996"/>
    </location>
</feature>
<feature type="compositionally biased region" description="Basic residues" evidence="1">
    <location>
        <begin position="559"/>
        <end position="575"/>
    </location>
</feature>
<feature type="region of interest" description="Disordered" evidence="1">
    <location>
        <begin position="277"/>
        <end position="309"/>
    </location>
</feature>
<dbReference type="InterPro" id="IPR000198">
    <property type="entry name" value="RhoGAP_dom"/>
</dbReference>
<accession>A0A913Z6H9</accession>
<feature type="compositionally biased region" description="Basic and acidic residues" evidence="1">
    <location>
        <begin position="277"/>
        <end position="294"/>
    </location>
</feature>
<feature type="compositionally biased region" description="Polar residues" evidence="1">
    <location>
        <begin position="488"/>
        <end position="505"/>
    </location>
</feature>
<dbReference type="GO" id="GO:0005096">
    <property type="term" value="F:GTPase activator activity"/>
    <property type="evidence" value="ECO:0007669"/>
    <property type="project" value="TreeGrafter"/>
</dbReference>
<dbReference type="InterPro" id="IPR042869">
    <property type="entry name" value="ARHGAP11A/B"/>
</dbReference>
<evidence type="ECO:0000259" key="2">
    <source>
        <dbReference type="PROSITE" id="PS50238"/>
    </source>
</evidence>
<dbReference type="OMA" id="TKAFWKL"/>
<dbReference type="PANTHER" id="PTHR15670">
    <property type="entry name" value="RHO GTPASE ACTIVATING PROTEIN 11A"/>
    <property type="match status" value="1"/>
</dbReference>
<feature type="compositionally biased region" description="Basic and acidic residues" evidence="1">
    <location>
        <begin position="1274"/>
        <end position="1284"/>
    </location>
</feature>
<feature type="domain" description="Rho-GAP" evidence="2">
    <location>
        <begin position="64"/>
        <end position="250"/>
    </location>
</feature>
<dbReference type="Pfam" id="PF00620">
    <property type="entry name" value="RhoGAP"/>
    <property type="match status" value="1"/>
</dbReference>
<dbReference type="GeneID" id="119720832"/>
<dbReference type="GO" id="GO:0007165">
    <property type="term" value="P:signal transduction"/>
    <property type="evidence" value="ECO:0007669"/>
    <property type="project" value="InterPro"/>
</dbReference>
<feature type="region of interest" description="Disordered" evidence="1">
    <location>
        <begin position="1046"/>
        <end position="1090"/>
    </location>
</feature>
<dbReference type="PROSITE" id="PS50238">
    <property type="entry name" value="RHOGAP"/>
    <property type="match status" value="1"/>
</dbReference>
<evidence type="ECO:0000313" key="4">
    <source>
        <dbReference type="Proteomes" id="UP000887568"/>
    </source>
</evidence>
<organism evidence="3 4">
    <name type="scientific">Patiria miniata</name>
    <name type="common">Bat star</name>
    <name type="synonym">Asterina miniata</name>
    <dbReference type="NCBI Taxonomy" id="46514"/>
    <lineage>
        <taxon>Eukaryota</taxon>
        <taxon>Metazoa</taxon>
        <taxon>Echinodermata</taxon>
        <taxon>Eleutherozoa</taxon>
        <taxon>Asterozoa</taxon>
        <taxon>Asteroidea</taxon>
        <taxon>Valvatacea</taxon>
        <taxon>Valvatida</taxon>
        <taxon>Asterinidae</taxon>
        <taxon>Patiria</taxon>
    </lineage>
</organism>
<dbReference type="RefSeq" id="XP_038046616.1">
    <property type="nucleotide sequence ID" value="XM_038190688.1"/>
</dbReference>
<dbReference type="OrthoDB" id="410651at2759"/>
<dbReference type="EnsemblMetazoa" id="XM_038190688.1">
    <property type="protein sequence ID" value="XP_038046616.1"/>
    <property type="gene ID" value="LOC119720832"/>
</dbReference>
<feature type="region of interest" description="Disordered" evidence="1">
    <location>
        <begin position="1247"/>
        <end position="1284"/>
    </location>
</feature>
<dbReference type="SUPFAM" id="SSF48350">
    <property type="entry name" value="GTPase activation domain, GAP"/>
    <property type="match status" value="1"/>
</dbReference>
<dbReference type="Gene3D" id="1.10.555.10">
    <property type="entry name" value="Rho GTPase activation protein"/>
    <property type="match status" value="1"/>
</dbReference>
<sequence>MKDLLAVEDRDTLKYVVRHELKSFGIKVPKEKRSSVRCTQAQGKERSAGRSTVFGCPLDEIPAVPLNAYPGSAVPKFLVDCVQFLQDNIDCEGLFRKPGSRARQKDLQHIIENEGPIPTDAHVHDVAGLFKLFFRELPEPLLSGKLAEALLKCQQLLTAQEVHYTTQLLCLTLPATYYHTLRYAMQFLKQVAGSVSSNRMDASNLALVMTPNLMGGLKADKSGGTSATEKLLRLQTAVIRHLIENADDIGMVPDAVAERVESFGNRSSCDLLTDRLTSEDELDKSGEGALEERKKNRRRRRSGPIQGIMSGIGHSLGILKSGAGSAVNMTPAADEVIENPSFLGETPRILRSSKRKASEDLGTFSSAKRKAMLHQMTTDPQYSKPGLSLHREGRQGMTLTDSPITPLRPSRPALGEVDAVTEDGATVFKFQTPSIKFADESFTTFCATPPGKEGIVGATPGKKLGKLNPLSSRKYKRRSGALHADVSTPKSVYSSYTPKSGSVYQSIKKKLGHRHTRTQPTPIQLNDMPDKSVGWRLANPPAQEDPAALDSLALGNSPHLKRTPLTRRRQRRRKTPSSPATLFSPRPAISHPVLEQRSQFTGQMSSANDSESPKVVVVDLKSSQCSKTSHDDVSDVCLQDEWNRPIGKDEDGSREGLAKSDVDSRDMNEDVSQITENGSCGFESAQLHKKDTGSLRSDMIMDLTSSDSSKFESHTEATGHRQLQQSVSQKSLSSVLSQVSMDSTKSVFSVEIDYETASAQALSEDANDVTVQNDETLKDTRGPVELEYNFQLDEGDAQVRVTDSVLEDVDCGTSKIVGQHSRCNDNDEIDGLKESNEYLAQAGSMLSLDSAVNVDGNDEHTGSLDSLKTTGQSGRLVKSVSVDSGKGLSLDNLANFDEAKLQEAVEKRIASERGIKSAQDIPQGLVKMLSERLSPVEDASEESSCSVSSEDNPQFRETKAFWKLARTGHIFNKSLSDSQVNSPARRAGPTLPSPMKSYHSQVHIAKRDRFGQSAKPMGNTSLNLSNVKSNIDMFNSMCQQISPVRNLQSRSVHKGSQEAEKLSSKRGLAVPTPGETSKHESSRVQPKTKLVKSISIDSGMCNVGGGSSVPEIKAFRKIVSPDHNDSYEMALSHVAAVDIPRGLQNSKRDEDVLKPASSETVIQYENAEEMPVHHDGSQDIDQIPEHLAPVHALHNEALTPLKLASSTIIRSPGKKALKIKHRSPLKCLKIPNNQDLTPTFRETRAHKRYPCSPKNPLFRQQASARQERSLIPNHVRDDMDVVEL</sequence>
<keyword evidence="4" id="KW-1185">Reference proteome</keyword>
<proteinExistence type="predicted"/>
<name>A0A913Z6H9_PATMI</name>
<feature type="compositionally biased region" description="Basic and acidic residues" evidence="1">
    <location>
        <begin position="709"/>
        <end position="719"/>
    </location>
</feature>
<feature type="region of interest" description="Disordered" evidence="1">
    <location>
        <begin position="465"/>
        <end position="592"/>
    </location>
</feature>
<dbReference type="InterPro" id="IPR008936">
    <property type="entry name" value="Rho_GTPase_activation_prot"/>
</dbReference>
<feature type="region of interest" description="Disordered" evidence="1">
    <location>
        <begin position="643"/>
        <end position="667"/>
    </location>
</feature>
<evidence type="ECO:0000256" key="1">
    <source>
        <dbReference type="SAM" id="MobiDB-lite"/>
    </source>
</evidence>
<feature type="compositionally biased region" description="Basic residues" evidence="1">
    <location>
        <begin position="507"/>
        <end position="517"/>
    </location>
</feature>
<protein>
    <recommendedName>
        <fullName evidence="2">Rho-GAP domain-containing protein</fullName>
    </recommendedName>
</protein>
<dbReference type="PANTHER" id="PTHR15670:SF4">
    <property type="entry name" value="RHO GTPASE-ACTIVATING PROTEIN 11A"/>
    <property type="match status" value="1"/>
</dbReference>
<feature type="region of interest" description="Disordered" evidence="1">
    <location>
        <begin position="706"/>
        <end position="726"/>
    </location>
</feature>
<dbReference type="SMART" id="SM00324">
    <property type="entry name" value="RhoGAP"/>
    <property type="match status" value="1"/>
</dbReference>
<reference evidence="3" key="1">
    <citation type="submission" date="2022-11" db="UniProtKB">
        <authorList>
            <consortium name="EnsemblMetazoa"/>
        </authorList>
    </citation>
    <scope>IDENTIFICATION</scope>
</reference>